<dbReference type="GeneID" id="24106232"/>
<accession>R9NXQ1</accession>
<proteinExistence type="predicted"/>
<dbReference type="HOGENOM" id="CLU_1062180_0_0_1"/>
<organism evidence="1 2">
    <name type="scientific">Pseudozyma hubeiensis (strain SY62)</name>
    <name type="common">Yeast</name>
    <dbReference type="NCBI Taxonomy" id="1305764"/>
    <lineage>
        <taxon>Eukaryota</taxon>
        <taxon>Fungi</taxon>
        <taxon>Dikarya</taxon>
        <taxon>Basidiomycota</taxon>
        <taxon>Ustilaginomycotina</taxon>
        <taxon>Ustilaginomycetes</taxon>
        <taxon>Ustilaginales</taxon>
        <taxon>Ustilaginaceae</taxon>
        <taxon>Pseudozyma</taxon>
    </lineage>
</organism>
<dbReference type="OrthoDB" id="2556119at2759"/>
<dbReference type="EMBL" id="DF238775">
    <property type="protein sequence ID" value="GAC93366.1"/>
    <property type="molecule type" value="Genomic_DNA"/>
</dbReference>
<reference evidence="2" key="1">
    <citation type="journal article" date="2013" name="Genome Announc.">
        <title>Draft genome sequence of the basidiomycetous yeast-like fungus Pseudozyma hubeiensis SY62, which produces an abundant amount of the biosurfactant mannosylerythritol lipids.</title>
        <authorList>
            <person name="Konishi M."/>
            <person name="Hatada Y."/>
            <person name="Horiuchi J."/>
        </authorList>
    </citation>
    <scope>NUCLEOTIDE SEQUENCE [LARGE SCALE GENOMIC DNA]</scope>
    <source>
        <strain evidence="2">SY62</strain>
    </source>
</reference>
<sequence>MYHAELRWFPPPRQIWNFREYPDPMRPDSVGRGTRRFRFEGDHRQLTPQYLNLMLVEMRGQLLAQFADLPARDAIATAPLGINSSLYVDVLARNAEAYRIIKDANLSAFGQHFHLAFSGAPFPPNQLMFRVNNIDIRNRLVPVLNAIRKELARSVRIIAFWAMYHRATMVNGVATHNDFTGIVYALGEAHGNAVRVDTARLPGFLEFDQLDFPRRLPVFFEGRPDDCRVCKPRAPKHLSTECQAGSCRCGGRHPPRQCFYRH</sequence>
<dbReference type="Proteomes" id="UP000014071">
    <property type="component" value="Unassembled WGS sequence"/>
</dbReference>
<keyword evidence="2" id="KW-1185">Reference proteome</keyword>
<protein>
    <submittedName>
        <fullName evidence="1">Uncharacterized protein</fullName>
    </submittedName>
</protein>
<name>R9NXQ1_PSEHS</name>
<dbReference type="AlphaFoldDB" id="R9NXQ1"/>
<gene>
    <name evidence="1" type="ORF">PHSY_000931</name>
</gene>
<evidence type="ECO:0000313" key="2">
    <source>
        <dbReference type="Proteomes" id="UP000014071"/>
    </source>
</evidence>
<dbReference type="RefSeq" id="XP_012186953.1">
    <property type="nucleotide sequence ID" value="XM_012331563.1"/>
</dbReference>
<evidence type="ECO:0000313" key="1">
    <source>
        <dbReference type="EMBL" id="GAC93366.1"/>
    </source>
</evidence>